<evidence type="ECO:0000256" key="2">
    <source>
        <dbReference type="ARBA" id="ARBA00007998"/>
    </source>
</evidence>
<comment type="subcellular location">
    <subcellularLocation>
        <location evidence="1">Membrane</location>
        <topology evidence="1">Multi-pass membrane protein</topology>
    </subcellularLocation>
</comment>
<evidence type="ECO:0000313" key="9">
    <source>
        <dbReference type="EMBL" id="MCY6959731.1"/>
    </source>
</evidence>
<keyword evidence="4" id="KW-0309">Germination</keyword>
<organism evidence="9 10">
    <name type="scientific">Clostridium brassicae</name>
    <dbReference type="NCBI Taxonomy" id="2999072"/>
    <lineage>
        <taxon>Bacteria</taxon>
        <taxon>Bacillati</taxon>
        <taxon>Bacillota</taxon>
        <taxon>Clostridia</taxon>
        <taxon>Eubacteriales</taxon>
        <taxon>Clostridiaceae</taxon>
        <taxon>Clostridium</taxon>
    </lineage>
</organism>
<accession>A0ABT4DF53</accession>
<evidence type="ECO:0000256" key="4">
    <source>
        <dbReference type="ARBA" id="ARBA00022544"/>
    </source>
</evidence>
<dbReference type="RefSeq" id="WP_268062165.1">
    <property type="nucleotide sequence ID" value="NZ_JAPQFJ010000015.1"/>
</dbReference>
<keyword evidence="5 8" id="KW-0812">Transmembrane</keyword>
<feature type="transmembrane region" description="Helical" evidence="8">
    <location>
        <begin position="9"/>
        <end position="31"/>
    </location>
</feature>
<dbReference type="EMBL" id="JAPQFJ010000015">
    <property type="protein sequence ID" value="MCY6959731.1"/>
    <property type="molecule type" value="Genomic_DNA"/>
</dbReference>
<comment type="similarity">
    <text evidence="2">Belongs to the amino acid-polyamine-organocation (APC) superfamily. Spore germination protein (SGP) (TC 2.A.3.9) family.</text>
</comment>
<feature type="transmembrane region" description="Helical" evidence="8">
    <location>
        <begin position="115"/>
        <end position="130"/>
    </location>
</feature>
<gene>
    <name evidence="9" type="ORF">OW729_14015</name>
</gene>
<dbReference type="Pfam" id="PF03845">
    <property type="entry name" value="Spore_permease"/>
    <property type="match status" value="1"/>
</dbReference>
<evidence type="ECO:0000256" key="5">
    <source>
        <dbReference type="ARBA" id="ARBA00022692"/>
    </source>
</evidence>
<evidence type="ECO:0000256" key="6">
    <source>
        <dbReference type="ARBA" id="ARBA00022989"/>
    </source>
</evidence>
<name>A0ABT4DF53_9CLOT</name>
<feature type="transmembrane region" description="Helical" evidence="8">
    <location>
        <begin position="331"/>
        <end position="353"/>
    </location>
</feature>
<feature type="transmembrane region" description="Helical" evidence="8">
    <location>
        <begin position="37"/>
        <end position="57"/>
    </location>
</feature>
<reference evidence="9" key="1">
    <citation type="submission" date="2022-12" db="EMBL/GenBank/DDBJ databases">
        <title>Clostridium sp. nov., isolated from industrial wastewater.</title>
        <authorList>
            <person name="Jiayan W."/>
        </authorList>
    </citation>
    <scope>NUCLEOTIDE SEQUENCE</scope>
    <source>
        <strain evidence="9">ZC22-4</strain>
    </source>
</reference>
<keyword evidence="7 8" id="KW-0472">Membrane</keyword>
<feature type="transmembrane region" description="Helical" evidence="8">
    <location>
        <begin position="78"/>
        <end position="95"/>
    </location>
</feature>
<evidence type="ECO:0000256" key="1">
    <source>
        <dbReference type="ARBA" id="ARBA00004141"/>
    </source>
</evidence>
<proteinExistence type="inferred from homology"/>
<comment type="caution">
    <text evidence="9">The sequence shown here is derived from an EMBL/GenBank/DDBJ whole genome shotgun (WGS) entry which is preliminary data.</text>
</comment>
<evidence type="ECO:0000256" key="7">
    <source>
        <dbReference type="ARBA" id="ARBA00023136"/>
    </source>
</evidence>
<keyword evidence="6 8" id="KW-1133">Transmembrane helix</keyword>
<evidence type="ECO:0000256" key="3">
    <source>
        <dbReference type="ARBA" id="ARBA00022448"/>
    </source>
</evidence>
<feature type="transmembrane region" description="Helical" evidence="8">
    <location>
        <begin position="180"/>
        <end position="204"/>
    </location>
</feature>
<sequence length="363" mass="42018">MNQLNSRHLIFVIFGISIVALKTYPNIVILFAGRDSWIAVLIASILLFLFTIYIILICQKTETYNIYEIYDFALGKKLSTILLSLLYLTIFLTLIECSSIESSSIHENLFIETPPWYILIFFVMVGFYSINKGLNAVIIITVIGISFIMLAGMNLGIMTIKFKDNKFLFPILENGFDLNFLIATIKALGGYSSIFLFLPFLINLDTKERKHLTKSVIIALIIVIQMEILSMTGIITTFGPKRAINIWYPKLIQTQLVGYFGFLESGEFFVLLQMVGGWFVKYLLTFYTLLTLSKEFNFLSKYTTLIVSILVYIISFFIIRNAFFLLKFLNYYNYISLINFIIIPFFVFTLFIVKFNKKQKRLF</sequence>
<evidence type="ECO:0000256" key="8">
    <source>
        <dbReference type="SAM" id="Phobius"/>
    </source>
</evidence>
<keyword evidence="10" id="KW-1185">Reference proteome</keyword>
<dbReference type="InterPro" id="IPR004761">
    <property type="entry name" value="Spore_GerAB"/>
</dbReference>
<dbReference type="PANTHER" id="PTHR34975">
    <property type="entry name" value="SPORE GERMINATION PROTEIN A2"/>
    <property type="match status" value="1"/>
</dbReference>
<feature type="transmembrane region" description="Helical" evidence="8">
    <location>
        <begin position="216"/>
        <end position="238"/>
    </location>
</feature>
<dbReference type="Proteomes" id="UP001144612">
    <property type="component" value="Unassembled WGS sequence"/>
</dbReference>
<protein>
    <submittedName>
        <fullName evidence="9">Endospore germination permease</fullName>
    </submittedName>
</protein>
<dbReference type="PANTHER" id="PTHR34975:SF2">
    <property type="entry name" value="SPORE GERMINATION PROTEIN A2"/>
    <property type="match status" value="1"/>
</dbReference>
<feature type="transmembrane region" description="Helical" evidence="8">
    <location>
        <begin position="137"/>
        <end position="160"/>
    </location>
</feature>
<dbReference type="NCBIfam" id="TIGR00912">
    <property type="entry name" value="2A0309"/>
    <property type="match status" value="1"/>
</dbReference>
<keyword evidence="3" id="KW-0813">Transport</keyword>
<evidence type="ECO:0000313" key="10">
    <source>
        <dbReference type="Proteomes" id="UP001144612"/>
    </source>
</evidence>
<feature type="transmembrane region" description="Helical" evidence="8">
    <location>
        <begin position="302"/>
        <end position="319"/>
    </location>
</feature>
<feature type="transmembrane region" description="Helical" evidence="8">
    <location>
        <begin position="268"/>
        <end position="290"/>
    </location>
</feature>